<organism evidence="1">
    <name type="scientific">viral metagenome</name>
    <dbReference type="NCBI Taxonomy" id="1070528"/>
    <lineage>
        <taxon>unclassified sequences</taxon>
        <taxon>metagenomes</taxon>
        <taxon>organismal metagenomes</taxon>
    </lineage>
</organism>
<evidence type="ECO:0000313" key="2">
    <source>
        <dbReference type="EMBL" id="QJH99818.1"/>
    </source>
</evidence>
<dbReference type="EMBL" id="MT144810">
    <property type="protein sequence ID" value="QJH99818.1"/>
    <property type="molecule type" value="Genomic_DNA"/>
</dbReference>
<reference evidence="1" key="1">
    <citation type="submission" date="2020-03" db="EMBL/GenBank/DDBJ databases">
        <title>The deep terrestrial virosphere.</title>
        <authorList>
            <person name="Holmfeldt K."/>
            <person name="Nilsson E."/>
            <person name="Simone D."/>
            <person name="Lopez-Fernandez M."/>
            <person name="Wu X."/>
            <person name="de Brujin I."/>
            <person name="Lundin D."/>
            <person name="Andersson A."/>
            <person name="Bertilsson S."/>
            <person name="Dopson M."/>
        </authorList>
    </citation>
    <scope>NUCLEOTIDE SEQUENCE</scope>
    <source>
        <strain evidence="1">TM448A00538</strain>
        <strain evidence="2">TM448B01693</strain>
    </source>
</reference>
<proteinExistence type="predicted"/>
<sequence>MATADSTIAYRSWAYYVKGNNLYLFEISDDNDYVAPTTDITDGLKVEFASGTAVFNDSDGFSDNTLPSETSYVNLPDSYQDALVAYVRARLAELKNEVQLMEYWDIKYRQRLHKAVQALEVGPAIAITRWPYAIR</sequence>
<name>A0A6H1ZHU7_9ZZZZ</name>
<protein>
    <submittedName>
        <fullName evidence="1">Uncharacterized protein</fullName>
    </submittedName>
</protein>
<accession>A0A6H1ZHU7</accession>
<dbReference type="AlphaFoldDB" id="A0A6H1ZHU7"/>
<dbReference type="EMBL" id="MT144023">
    <property type="protein sequence ID" value="QJA46845.1"/>
    <property type="molecule type" value="Genomic_DNA"/>
</dbReference>
<gene>
    <name evidence="1" type="ORF">TM448A00538_0007</name>
    <name evidence="2" type="ORF">TM448B01693_0009</name>
</gene>
<evidence type="ECO:0000313" key="1">
    <source>
        <dbReference type="EMBL" id="QJA46845.1"/>
    </source>
</evidence>